<dbReference type="EMBL" id="BMNH01000020">
    <property type="protein sequence ID" value="GGO76566.1"/>
    <property type="molecule type" value="Genomic_DNA"/>
</dbReference>
<comment type="caution">
    <text evidence="1">The sequence shown here is derived from an EMBL/GenBank/DDBJ whole genome shotgun (WGS) entry which is preliminary data.</text>
</comment>
<dbReference type="RefSeq" id="WP_189127008.1">
    <property type="nucleotide sequence ID" value="NZ_BMNH01000020.1"/>
</dbReference>
<name>A0A917Z9F9_9ACTN</name>
<protein>
    <submittedName>
        <fullName evidence="1">Uncharacterized protein</fullName>
    </submittedName>
</protein>
<reference evidence="1" key="2">
    <citation type="submission" date="2020-09" db="EMBL/GenBank/DDBJ databases">
        <authorList>
            <person name="Sun Q."/>
            <person name="Zhou Y."/>
        </authorList>
    </citation>
    <scope>NUCLEOTIDE SEQUENCE</scope>
    <source>
        <strain evidence="1">CGMCC 4.7368</strain>
    </source>
</reference>
<gene>
    <name evidence="1" type="ORF">GCM10012289_54200</name>
</gene>
<accession>A0A917Z9F9</accession>
<keyword evidence="2" id="KW-1185">Reference proteome</keyword>
<organism evidence="1 2">
    <name type="scientific">Nonomuraea cavernae</name>
    <dbReference type="NCBI Taxonomy" id="2045107"/>
    <lineage>
        <taxon>Bacteria</taxon>
        <taxon>Bacillati</taxon>
        <taxon>Actinomycetota</taxon>
        <taxon>Actinomycetes</taxon>
        <taxon>Streptosporangiales</taxon>
        <taxon>Streptosporangiaceae</taxon>
        <taxon>Nonomuraea</taxon>
    </lineage>
</organism>
<evidence type="ECO:0000313" key="1">
    <source>
        <dbReference type="EMBL" id="GGO76566.1"/>
    </source>
</evidence>
<reference evidence="1" key="1">
    <citation type="journal article" date="2014" name="Int. J. Syst. Evol. Microbiol.">
        <title>Complete genome sequence of Corynebacterium casei LMG S-19264T (=DSM 44701T), isolated from a smear-ripened cheese.</title>
        <authorList>
            <consortium name="US DOE Joint Genome Institute (JGI-PGF)"/>
            <person name="Walter F."/>
            <person name="Albersmeier A."/>
            <person name="Kalinowski J."/>
            <person name="Ruckert C."/>
        </authorList>
    </citation>
    <scope>NUCLEOTIDE SEQUENCE</scope>
    <source>
        <strain evidence="1">CGMCC 4.7368</strain>
    </source>
</reference>
<dbReference type="Proteomes" id="UP000646523">
    <property type="component" value="Unassembled WGS sequence"/>
</dbReference>
<dbReference type="AlphaFoldDB" id="A0A917Z9F9"/>
<sequence length="97" mass="10490">MGDGYIAADREIRRSGLASAQEAERVRGVLRDVREAFVAAGRPMGDDQYGAEMEKRFPVMRDGVIDAFAAYIDELEGVGGGLRVTAANYRAAERPGP</sequence>
<evidence type="ECO:0000313" key="2">
    <source>
        <dbReference type="Proteomes" id="UP000646523"/>
    </source>
</evidence>
<proteinExistence type="predicted"/>